<protein>
    <submittedName>
        <fullName evidence="1">Uncharacterized protein</fullName>
    </submittedName>
</protein>
<proteinExistence type="predicted"/>
<gene>
    <name evidence="1" type="ORF">CSSPJE1EN1_LOCUS25877</name>
</gene>
<comment type="caution">
    <text evidence="1">The sequence shown here is derived from an EMBL/GenBank/DDBJ whole genome shotgun (WGS) entry which is preliminary data.</text>
</comment>
<accession>A0ABP0V7W6</accession>
<dbReference type="Proteomes" id="UP001497444">
    <property type="component" value="Unassembled WGS sequence"/>
</dbReference>
<dbReference type="EMBL" id="CAXAQS010000179">
    <property type="protein sequence ID" value="CAK9250499.1"/>
    <property type="molecule type" value="Genomic_DNA"/>
</dbReference>
<keyword evidence="2" id="KW-1185">Reference proteome</keyword>
<evidence type="ECO:0000313" key="2">
    <source>
        <dbReference type="Proteomes" id="UP001497444"/>
    </source>
</evidence>
<organism evidence="1 2">
    <name type="scientific">Sphagnum jensenii</name>
    <dbReference type="NCBI Taxonomy" id="128206"/>
    <lineage>
        <taxon>Eukaryota</taxon>
        <taxon>Viridiplantae</taxon>
        <taxon>Streptophyta</taxon>
        <taxon>Embryophyta</taxon>
        <taxon>Bryophyta</taxon>
        <taxon>Sphagnophytina</taxon>
        <taxon>Sphagnopsida</taxon>
        <taxon>Sphagnales</taxon>
        <taxon>Sphagnaceae</taxon>
        <taxon>Sphagnum</taxon>
    </lineage>
</organism>
<reference evidence="1" key="1">
    <citation type="submission" date="2024-02" db="EMBL/GenBank/DDBJ databases">
        <authorList>
            <consortium name="ELIXIR-Norway"/>
            <consortium name="Elixir Norway"/>
        </authorList>
    </citation>
    <scope>NUCLEOTIDE SEQUENCE</scope>
</reference>
<name>A0ABP0V7W6_9BRYO</name>
<evidence type="ECO:0000313" key="1">
    <source>
        <dbReference type="EMBL" id="CAK9250499.1"/>
    </source>
</evidence>
<sequence>MNAYFIDALYLTDHSAGGHQSGSNSVKSPNTSTIISLLRFLGLKVVLKVSNTAIVTVQVKRDAEAQVKLVIKNGVCEICFAGDSPSIRCSADNVAILSVDCLDNVVNATLELHHSLLEWQRGAADSTISCALGNIPHTSFACDAAIFLVKPARFPNVVYAVSEVYNTLKSRVDVGDLIRSNYSKYCRMMEYATCGSPLPEGQISDSSSRSSVTAALLEYHKFAAVIDVKMVGVMVEAADMSAISAAPSSSGSNSSSSGTAGRYMETGQHRDIHSSKDAYNLTELIGLQQVHAQYNRFNHKHDVSVKVGSCRSNTKIPCQNGAYEQYYERITRDENLLRTSYWLVCQISVAESGQSVEDGIGDGQDNWQSNLNLYNASVQCDLENTAIVLPISIIPPLQYLCMEITSIHRSFIPFSQRLDTIYKCKNNRLSLVVWDSFDVHLGDISLKLLNLYSEEDAVLLLVTLAELSLTKPDGLPGTFNDSIPSSNSNVSDVTNWVNVDEESFLDAKINFTTNPPPLLHRNDYQLIVSRFKIALSGSDFVDLQDNVVGNNMNVHVYVTFSPAVPHTRDLSSTEDDEIDYIFNVGPSYAASWRAEYPWYSDRF</sequence>